<dbReference type="GO" id="GO:0030976">
    <property type="term" value="F:thiamine pyrophosphate binding"/>
    <property type="evidence" value="ECO:0007669"/>
    <property type="project" value="TreeGrafter"/>
</dbReference>
<protein>
    <recommendedName>
        <fullName evidence="3">Extracellular solute-binding protein</fullName>
    </recommendedName>
</protein>
<dbReference type="AlphaFoldDB" id="A0AB39VT41"/>
<gene>
    <name evidence="2" type="ORF">AB3G37_04205</name>
</gene>
<keyword evidence="1" id="KW-0732">Signal</keyword>
<name>A0AB39VT41_9GAMM</name>
<dbReference type="SUPFAM" id="SSF53850">
    <property type="entry name" value="Periplasmic binding protein-like II"/>
    <property type="match status" value="1"/>
</dbReference>
<dbReference type="GO" id="GO:0015888">
    <property type="term" value="P:thiamine transport"/>
    <property type="evidence" value="ECO:0007669"/>
    <property type="project" value="TreeGrafter"/>
</dbReference>
<organism evidence="2">
    <name type="scientific">Rouxiella sp. WC2420</name>
    <dbReference type="NCBI Taxonomy" id="3234145"/>
    <lineage>
        <taxon>Bacteria</taxon>
        <taxon>Pseudomonadati</taxon>
        <taxon>Pseudomonadota</taxon>
        <taxon>Gammaproteobacteria</taxon>
        <taxon>Enterobacterales</taxon>
        <taxon>Yersiniaceae</taxon>
        <taxon>Rouxiella</taxon>
    </lineage>
</organism>
<accession>A0AB39VT41</accession>
<reference evidence="2" key="1">
    <citation type="submission" date="2024-07" db="EMBL/GenBank/DDBJ databases">
        <authorList>
            <person name="Biller S.J."/>
        </authorList>
    </citation>
    <scope>NUCLEOTIDE SEQUENCE</scope>
    <source>
        <strain evidence="2">WC2420</strain>
    </source>
</reference>
<evidence type="ECO:0008006" key="3">
    <source>
        <dbReference type="Google" id="ProtNLM"/>
    </source>
</evidence>
<dbReference type="RefSeq" id="WP_369789800.1">
    <property type="nucleotide sequence ID" value="NZ_CP165628.1"/>
</dbReference>
<proteinExistence type="predicted"/>
<dbReference type="EMBL" id="CP165628">
    <property type="protein sequence ID" value="XDU73322.1"/>
    <property type="molecule type" value="Genomic_DNA"/>
</dbReference>
<evidence type="ECO:0000313" key="2">
    <source>
        <dbReference type="EMBL" id="XDU73322.1"/>
    </source>
</evidence>
<evidence type="ECO:0000256" key="1">
    <source>
        <dbReference type="ARBA" id="ARBA00022729"/>
    </source>
</evidence>
<dbReference type="GO" id="GO:0030288">
    <property type="term" value="C:outer membrane-bounded periplasmic space"/>
    <property type="evidence" value="ECO:0007669"/>
    <property type="project" value="TreeGrafter"/>
</dbReference>
<sequence>MSAQCVLANNSSPELAQKLAAWVISPEAQKLALDHAAYSPTNTQVTESGAAGEQLKQMQSYVKNAVVLDWKTINQNRPKWNTQWNRSVEQ</sequence>
<dbReference type="PANTHER" id="PTHR30006">
    <property type="entry name" value="THIAMINE-BINDING PERIPLASMIC PROTEIN-RELATED"/>
    <property type="match status" value="1"/>
</dbReference>
<dbReference type="Gene3D" id="3.40.190.10">
    <property type="entry name" value="Periplasmic binding protein-like II"/>
    <property type="match status" value="1"/>
</dbReference>
<dbReference type="PANTHER" id="PTHR30006:SF2">
    <property type="entry name" value="ABC TRANSPORTER SUBSTRATE-BINDING PROTEIN"/>
    <property type="match status" value="1"/>
</dbReference>
<dbReference type="GO" id="GO:0030975">
    <property type="term" value="F:thiamine binding"/>
    <property type="evidence" value="ECO:0007669"/>
    <property type="project" value="TreeGrafter"/>
</dbReference>